<dbReference type="GO" id="GO:0006355">
    <property type="term" value="P:regulation of DNA-templated transcription"/>
    <property type="evidence" value="ECO:0007669"/>
    <property type="project" value="InterPro"/>
</dbReference>
<evidence type="ECO:0000313" key="1">
    <source>
        <dbReference type="EMBL" id="GAH91880.1"/>
    </source>
</evidence>
<comment type="caution">
    <text evidence="1">The sequence shown here is derived from an EMBL/GenBank/DDBJ whole genome shotgun (WGS) entry which is preliminary data.</text>
</comment>
<dbReference type="CDD" id="cd22231">
    <property type="entry name" value="RHH_NikR_HicB-like"/>
    <property type="match status" value="1"/>
</dbReference>
<gene>
    <name evidence="1" type="ORF">S06H3_00180</name>
</gene>
<dbReference type="Gene3D" id="1.10.1220.10">
    <property type="entry name" value="Met repressor-like"/>
    <property type="match status" value="1"/>
</dbReference>
<evidence type="ECO:0008006" key="2">
    <source>
        <dbReference type="Google" id="ProtNLM"/>
    </source>
</evidence>
<name>X1KE22_9ZZZZ</name>
<organism evidence="1">
    <name type="scientific">marine sediment metagenome</name>
    <dbReference type="NCBI Taxonomy" id="412755"/>
    <lineage>
        <taxon>unclassified sequences</taxon>
        <taxon>metagenomes</taxon>
        <taxon>ecological metagenomes</taxon>
    </lineage>
</organism>
<dbReference type="AlphaFoldDB" id="X1KE22"/>
<sequence length="63" mass="7392">MDEKIRNTVNLPKSFQEALEELVKRGVYMGKQDAIRDVLRDLFEKHKLYPFIPPTEDSPESTK</sequence>
<accession>X1KE22</accession>
<proteinExistence type="predicted"/>
<dbReference type="EMBL" id="BARV01000026">
    <property type="protein sequence ID" value="GAH91880.1"/>
    <property type="molecule type" value="Genomic_DNA"/>
</dbReference>
<reference evidence="1" key="1">
    <citation type="journal article" date="2014" name="Front. Microbiol.">
        <title>High frequency of phylogenetically diverse reductive dehalogenase-homologous genes in deep subseafloor sedimentary metagenomes.</title>
        <authorList>
            <person name="Kawai M."/>
            <person name="Futagami T."/>
            <person name="Toyoda A."/>
            <person name="Takaki Y."/>
            <person name="Nishi S."/>
            <person name="Hori S."/>
            <person name="Arai W."/>
            <person name="Tsubouchi T."/>
            <person name="Morono Y."/>
            <person name="Uchiyama I."/>
            <person name="Ito T."/>
            <person name="Fujiyama A."/>
            <person name="Inagaki F."/>
            <person name="Takami H."/>
        </authorList>
    </citation>
    <scope>NUCLEOTIDE SEQUENCE</scope>
    <source>
        <strain evidence="1">Expedition CK06-06</strain>
    </source>
</reference>
<dbReference type="SUPFAM" id="SSF47598">
    <property type="entry name" value="Ribbon-helix-helix"/>
    <property type="match status" value="1"/>
</dbReference>
<dbReference type="InterPro" id="IPR010985">
    <property type="entry name" value="Ribbon_hlx_hlx"/>
</dbReference>
<protein>
    <recommendedName>
        <fullName evidence="2">Ribbon-helix-helix protein CopG domain-containing protein</fullName>
    </recommendedName>
</protein>
<dbReference type="InterPro" id="IPR013321">
    <property type="entry name" value="Arc_rbn_hlx_hlx"/>
</dbReference>